<dbReference type="EMBL" id="DVHB01000079">
    <property type="protein sequence ID" value="HIR39654.1"/>
    <property type="molecule type" value="Genomic_DNA"/>
</dbReference>
<reference evidence="4" key="1">
    <citation type="submission" date="2020-10" db="EMBL/GenBank/DDBJ databases">
        <authorList>
            <person name="Gilroy R."/>
        </authorList>
    </citation>
    <scope>NUCLEOTIDE SEQUENCE</scope>
    <source>
        <strain evidence="4">ChiW25-3613</strain>
    </source>
</reference>
<keyword evidence="3" id="KW-0548">Nucleotidyltransferase</keyword>
<dbReference type="AlphaFoldDB" id="A0A9D1AIA5"/>
<dbReference type="InterPro" id="IPR029044">
    <property type="entry name" value="Nucleotide-diphossugar_trans"/>
</dbReference>
<accession>A0A9D1AIA5</accession>
<dbReference type="SUPFAM" id="SSF53448">
    <property type="entry name" value="Nucleotide-diphospho-sugar transferases"/>
    <property type="match status" value="1"/>
</dbReference>
<reference evidence="4" key="2">
    <citation type="journal article" date="2021" name="PeerJ">
        <title>Extensive microbial diversity within the chicken gut microbiome revealed by metagenomics and culture.</title>
        <authorList>
            <person name="Gilroy R."/>
            <person name="Ravi A."/>
            <person name="Getino M."/>
            <person name="Pursley I."/>
            <person name="Horton D.L."/>
            <person name="Alikhan N.F."/>
            <person name="Baker D."/>
            <person name="Gharbi K."/>
            <person name="Hall N."/>
            <person name="Watson M."/>
            <person name="Adriaenssens E.M."/>
            <person name="Foster-Nyarko E."/>
            <person name="Jarju S."/>
            <person name="Secka A."/>
            <person name="Antonio M."/>
            <person name="Oren A."/>
            <person name="Chaudhuri R.R."/>
            <person name="La Ragione R."/>
            <person name="Hildebrand F."/>
            <person name="Pallen M.J."/>
        </authorList>
    </citation>
    <scope>NUCLEOTIDE SEQUENCE</scope>
    <source>
        <strain evidence="4">ChiW25-3613</strain>
    </source>
</reference>
<keyword evidence="2" id="KW-0808">Transferase</keyword>
<evidence type="ECO:0000313" key="5">
    <source>
        <dbReference type="Proteomes" id="UP000824179"/>
    </source>
</evidence>
<dbReference type="Proteomes" id="UP000824179">
    <property type="component" value="Unassembled WGS sequence"/>
</dbReference>
<evidence type="ECO:0000313" key="4">
    <source>
        <dbReference type="EMBL" id="HIR39654.1"/>
    </source>
</evidence>
<organism evidence="4 5">
    <name type="scientific">Candidatus Coproplasma stercoripullorum</name>
    <dbReference type="NCBI Taxonomy" id="2840751"/>
    <lineage>
        <taxon>Bacteria</taxon>
        <taxon>Bacillati</taxon>
        <taxon>Bacillota</taxon>
        <taxon>Clostridia</taxon>
        <taxon>Eubacteriales</taxon>
        <taxon>Candidatus Coproplasma</taxon>
    </lineage>
</organism>
<evidence type="ECO:0000256" key="3">
    <source>
        <dbReference type="ARBA" id="ARBA00022695"/>
    </source>
</evidence>
<dbReference type="InterPro" id="IPR002618">
    <property type="entry name" value="UDPGP_fam"/>
</dbReference>
<dbReference type="Gene3D" id="3.90.550.10">
    <property type="entry name" value="Spore Coat Polysaccharide Biosynthesis Protein SpsA, Chain A"/>
    <property type="match status" value="1"/>
</dbReference>
<comment type="similarity">
    <text evidence="1">Belongs to the UDPGP type 1 family.</text>
</comment>
<name>A0A9D1AIA5_9FIRM</name>
<comment type="caution">
    <text evidence="4">The sequence shown here is derived from an EMBL/GenBank/DDBJ whole genome shotgun (WGS) entry which is preliminary data.</text>
</comment>
<dbReference type="Pfam" id="PF01704">
    <property type="entry name" value="UDPGP"/>
    <property type="match status" value="1"/>
</dbReference>
<sequence>MTYQEAQALLKEHGQEQLLKYYDELSDKERAALLKQISSINFSDININRSSAARRLGELSPVPALSCADIERDRQKYEAAGLAAIRAGKVAAVLLAGGQGTRLGSDAPKGTYNIGKTRELSIFECQFNNIREVTEKAEAYFHIFIMTSEINNAATMEFFERNNYFGYPKEKVHFFVQEMAPACDLGGKVLLEDKGRIAMSPNGNGGWYYSLIKNGDGDILSREGIEWLNVYAVDNVLQRICDPVFIGATLQSGCNCSAKVVKKVSPEERVGVLCMEDGRPAIVEYYEMPQDIAALRRPDGELKFAYGVILNYLFKTELLNGTLNKKLPVHLSLKKIPHIEDGVCILPSEPNGYKFEHLVLDMIKLMGSCLAVEVVREREFAPVKNRTGVDSVESARALLEKNGIKL</sequence>
<dbReference type="PANTHER" id="PTHR11952">
    <property type="entry name" value="UDP- GLUCOSE PYROPHOSPHORYLASE"/>
    <property type="match status" value="1"/>
</dbReference>
<evidence type="ECO:0000256" key="1">
    <source>
        <dbReference type="ARBA" id="ARBA00010401"/>
    </source>
</evidence>
<gene>
    <name evidence="4" type="ORF">IAB90_04640</name>
</gene>
<proteinExistence type="inferred from homology"/>
<evidence type="ECO:0000256" key="2">
    <source>
        <dbReference type="ARBA" id="ARBA00022679"/>
    </source>
</evidence>
<dbReference type="InterPro" id="IPR039741">
    <property type="entry name" value="UDP-sugar_pyrophosphorylase"/>
</dbReference>
<protein>
    <submittedName>
        <fullName evidence="4">UDPGP type 1 family protein</fullName>
    </submittedName>
</protein>
<dbReference type="CDD" id="cd04193">
    <property type="entry name" value="UDPGlcNAc_PPase"/>
    <property type="match status" value="1"/>
</dbReference>
<dbReference type="GO" id="GO:0070569">
    <property type="term" value="F:uridylyltransferase activity"/>
    <property type="evidence" value="ECO:0007669"/>
    <property type="project" value="InterPro"/>
</dbReference>
<dbReference type="PANTHER" id="PTHR11952:SF2">
    <property type="entry name" value="LD24639P"/>
    <property type="match status" value="1"/>
</dbReference>